<protein>
    <recommendedName>
        <fullName evidence="5">Cyclin-dependent protein kinase inhibitor SMR4</fullName>
    </recommendedName>
</protein>
<gene>
    <name evidence="3" type="ORF">FH972_001453</name>
</gene>
<keyword evidence="4" id="KW-1185">Reference proteome</keyword>
<dbReference type="InterPro" id="IPR040389">
    <property type="entry name" value="SMR"/>
</dbReference>
<dbReference type="AlphaFoldDB" id="A0A5N6QF01"/>
<dbReference type="GO" id="GO:0004860">
    <property type="term" value="F:protein kinase inhibitor activity"/>
    <property type="evidence" value="ECO:0007669"/>
    <property type="project" value="UniProtKB-KW"/>
</dbReference>
<name>A0A5N6QF01_9ROSI</name>
<keyword evidence="1" id="KW-0649">Protein kinase inhibitor</keyword>
<evidence type="ECO:0008006" key="5">
    <source>
        <dbReference type="Google" id="ProtNLM"/>
    </source>
</evidence>
<dbReference type="EMBL" id="CM017321">
    <property type="protein sequence ID" value="KAE7996760.1"/>
    <property type="molecule type" value="Genomic_DNA"/>
</dbReference>
<evidence type="ECO:0000256" key="1">
    <source>
        <dbReference type="ARBA" id="ARBA00023013"/>
    </source>
</evidence>
<proteinExistence type="predicted"/>
<evidence type="ECO:0000313" key="4">
    <source>
        <dbReference type="Proteomes" id="UP000327013"/>
    </source>
</evidence>
<dbReference type="GO" id="GO:0032875">
    <property type="term" value="P:regulation of DNA endoreduplication"/>
    <property type="evidence" value="ECO:0007669"/>
    <property type="project" value="InterPro"/>
</dbReference>
<dbReference type="OrthoDB" id="650965at2759"/>
<evidence type="ECO:0000313" key="3">
    <source>
        <dbReference type="EMBL" id="KAE7996760.1"/>
    </source>
</evidence>
<dbReference type="Proteomes" id="UP000327013">
    <property type="component" value="Chromosome 1"/>
</dbReference>
<dbReference type="GO" id="GO:0005634">
    <property type="term" value="C:nucleus"/>
    <property type="evidence" value="ECO:0007669"/>
    <property type="project" value="TreeGrafter"/>
</dbReference>
<sequence length="75" mass="8208">MEVDERVGAVEESCGTPRHSGCRLPAAFACPPAPKKKPVYFKQQAPPKNGYFQPPDLEALFAMVSDEGSLCLRSR</sequence>
<reference evidence="3 4" key="1">
    <citation type="submission" date="2019-06" db="EMBL/GenBank/DDBJ databases">
        <title>A chromosomal-level reference genome of Carpinus fangiana (Coryloideae, Betulaceae).</title>
        <authorList>
            <person name="Yang X."/>
            <person name="Wang Z."/>
            <person name="Zhang L."/>
            <person name="Hao G."/>
            <person name="Liu J."/>
            <person name="Yang Y."/>
        </authorList>
    </citation>
    <scope>NUCLEOTIDE SEQUENCE [LARGE SCALE GENOMIC DNA]</scope>
    <source>
        <strain evidence="3">Cfa_2016G</strain>
        <tissue evidence="3">Leaf</tissue>
    </source>
</reference>
<accession>A0A5N6QF01</accession>
<dbReference type="PANTHER" id="PTHR33142">
    <property type="entry name" value="CYCLIN-DEPENDENT PROTEIN KINASE INHIBITOR SMR13"/>
    <property type="match status" value="1"/>
</dbReference>
<keyword evidence="2" id="KW-0131">Cell cycle</keyword>
<dbReference type="PANTHER" id="PTHR33142:SF15">
    <property type="entry name" value="CYCLIN-DEPENDENT PROTEIN KINASE INHIBITOR SMR4"/>
    <property type="match status" value="1"/>
</dbReference>
<organism evidence="3 4">
    <name type="scientific">Carpinus fangiana</name>
    <dbReference type="NCBI Taxonomy" id="176857"/>
    <lineage>
        <taxon>Eukaryota</taxon>
        <taxon>Viridiplantae</taxon>
        <taxon>Streptophyta</taxon>
        <taxon>Embryophyta</taxon>
        <taxon>Tracheophyta</taxon>
        <taxon>Spermatophyta</taxon>
        <taxon>Magnoliopsida</taxon>
        <taxon>eudicotyledons</taxon>
        <taxon>Gunneridae</taxon>
        <taxon>Pentapetalae</taxon>
        <taxon>rosids</taxon>
        <taxon>fabids</taxon>
        <taxon>Fagales</taxon>
        <taxon>Betulaceae</taxon>
        <taxon>Carpinus</taxon>
    </lineage>
</organism>
<evidence type="ECO:0000256" key="2">
    <source>
        <dbReference type="ARBA" id="ARBA00023306"/>
    </source>
</evidence>